<proteinExistence type="predicted"/>
<sequence>MEVCQALCSLQCPQATLQQSGPALTMCLLQLSRFGKLLAQAVTFEPHIHMVVFFTSCVKTK</sequence>
<protein>
    <submittedName>
        <fullName evidence="1">Uncharacterized protein</fullName>
    </submittedName>
</protein>
<evidence type="ECO:0000313" key="1">
    <source>
        <dbReference type="EMBL" id="QEA05641.1"/>
    </source>
</evidence>
<reference evidence="1" key="1">
    <citation type="submission" date="2019-06" db="EMBL/GenBank/DDBJ databases">
        <authorList>
            <person name="Murdoch R.W."/>
            <person name="Fathepure B."/>
        </authorList>
    </citation>
    <scope>NUCLEOTIDE SEQUENCE</scope>
</reference>
<accession>A0A5B8RAL1</accession>
<dbReference type="AlphaFoldDB" id="A0A5B8RAL1"/>
<dbReference type="EMBL" id="MN079106">
    <property type="protein sequence ID" value="QEA05641.1"/>
    <property type="molecule type" value="Genomic_DNA"/>
</dbReference>
<gene>
    <name evidence="1" type="ORF">KBTEX_01964</name>
</gene>
<organism evidence="1">
    <name type="scientific">uncultured organism</name>
    <dbReference type="NCBI Taxonomy" id="155900"/>
    <lineage>
        <taxon>unclassified sequences</taxon>
        <taxon>environmental samples</taxon>
    </lineage>
</organism>
<name>A0A5B8RAL1_9ZZZZ</name>